<evidence type="ECO:0000313" key="1">
    <source>
        <dbReference type="EMBL" id="GAH79653.1"/>
    </source>
</evidence>
<dbReference type="EMBL" id="BARU01044629">
    <property type="protein sequence ID" value="GAH79653.1"/>
    <property type="molecule type" value="Genomic_DNA"/>
</dbReference>
<feature type="non-terminal residue" evidence="1">
    <location>
        <position position="135"/>
    </location>
</feature>
<sequence>MKKYDTQITRALSLIPETKRLFSELEKGVTQERLKELVIQDNILAKNTDSTKKKVWYALKSRFLRNEEVDLDSFKSILNSNLLPLIKEQIIYYYFCKYETIVYDLVVNPLFLQYKRGFEEVDKHKLTEYFESLAK</sequence>
<comment type="caution">
    <text evidence="1">The sequence shown here is derived from an EMBL/GenBank/DDBJ whole genome shotgun (WGS) entry which is preliminary data.</text>
</comment>
<reference evidence="1" key="1">
    <citation type="journal article" date="2014" name="Front. Microbiol.">
        <title>High frequency of phylogenetically diverse reductive dehalogenase-homologous genes in deep subseafloor sedimentary metagenomes.</title>
        <authorList>
            <person name="Kawai M."/>
            <person name="Futagami T."/>
            <person name="Toyoda A."/>
            <person name="Takaki Y."/>
            <person name="Nishi S."/>
            <person name="Hori S."/>
            <person name="Arai W."/>
            <person name="Tsubouchi T."/>
            <person name="Morono Y."/>
            <person name="Uchiyama I."/>
            <person name="Ito T."/>
            <person name="Fujiyama A."/>
            <person name="Inagaki F."/>
            <person name="Takami H."/>
        </authorList>
    </citation>
    <scope>NUCLEOTIDE SEQUENCE</scope>
    <source>
        <strain evidence="1">Expedition CK06-06</strain>
    </source>
</reference>
<dbReference type="Gene3D" id="1.10.3540.10">
    <property type="entry name" value="uncharacterized protein from magnetospirillum magneticum domain"/>
    <property type="match status" value="1"/>
</dbReference>
<accession>X1KC60</accession>
<name>X1KC60_9ZZZZ</name>
<protein>
    <submittedName>
        <fullName evidence="1">Uncharacterized protein</fullName>
    </submittedName>
</protein>
<dbReference type="InterPro" id="IPR014948">
    <property type="entry name" value="BrxA"/>
</dbReference>
<dbReference type="AlphaFoldDB" id="X1KC60"/>
<gene>
    <name evidence="1" type="ORF">S03H2_67999</name>
</gene>
<organism evidence="1">
    <name type="scientific">marine sediment metagenome</name>
    <dbReference type="NCBI Taxonomy" id="412755"/>
    <lineage>
        <taxon>unclassified sequences</taxon>
        <taxon>metagenomes</taxon>
        <taxon>ecological metagenomes</taxon>
    </lineage>
</organism>
<dbReference type="InterPro" id="IPR023137">
    <property type="entry name" value="BrxA_sf"/>
</dbReference>
<proteinExistence type="predicted"/>
<dbReference type="Pfam" id="PF08849">
    <property type="entry name" value="BrxA"/>
    <property type="match status" value="1"/>
</dbReference>